<dbReference type="PANTHER" id="PTHR43429">
    <property type="entry name" value="PYRIDINE NUCLEOTIDE-DISULFIDE OXIDOREDUCTASE DOMAIN-CONTAINING"/>
    <property type="match status" value="1"/>
</dbReference>
<gene>
    <name evidence="10" type="ORF">JZO76_08325</name>
</gene>
<dbReference type="Pfam" id="PF02852">
    <property type="entry name" value="Pyr_redox_dim"/>
    <property type="match status" value="1"/>
</dbReference>
<keyword evidence="5" id="KW-0560">Oxidoreductase</keyword>
<dbReference type="PANTHER" id="PTHR43429:SF1">
    <property type="entry name" value="NAD(P)H SULFUR OXIDOREDUCTASE (COA-DEPENDENT)"/>
    <property type="match status" value="1"/>
</dbReference>
<evidence type="ECO:0000256" key="2">
    <source>
        <dbReference type="ARBA" id="ARBA00009130"/>
    </source>
</evidence>
<dbReference type="PRINTS" id="PR00411">
    <property type="entry name" value="PNDRDTASEI"/>
</dbReference>
<dbReference type="InterPro" id="IPR050260">
    <property type="entry name" value="FAD-bd_OxRdtase"/>
</dbReference>
<dbReference type="InterPro" id="IPR036188">
    <property type="entry name" value="FAD/NAD-bd_sf"/>
</dbReference>
<organism evidence="10 11">
    <name type="scientific">Candidatus Enterococcus myersii</name>
    <dbReference type="NCBI Taxonomy" id="2815322"/>
    <lineage>
        <taxon>Bacteria</taxon>
        <taxon>Bacillati</taxon>
        <taxon>Bacillota</taxon>
        <taxon>Bacilli</taxon>
        <taxon>Lactobacillales</taxon>
        <taxon>Enterococcaceae</taxon>
        <taxon>Enterococcus</taxon>
    </lineage>
</organism>
<dbReference type="SUPFAM" id="SSF51905">
    <property type="entry name" value="FAD/NAD(P)-binding domain"/>
    <property type="match status" value="2"/>
</dbReference>
<keyword evidence="11" id="KW-1185">Reference proteome</keyword>
<dbReference type="Gene3D" id="3.30.390.30">
    <property type="match status" value="1"/>
</dbReference>
<feature type="domain" description="FAD/NAD(P)-binding" evidence="9">
    <location>
        <begin position="1"/>
        <end position="294"/>
    </location>
</feature>
<name>A0ABS3H7Y1_9ENTE</name>
<evidence type="ECO:0000259" key="8">
    <source>
        <dbReference type="Pfam" id="PF02852"/>
    </source>
</evidence>
<keyword evidence="7" id="KW-0676">Redox-active center</keyword>
<sequence length="451" mass="51018">MKVVIIGGSHAGTTAARTLKKINQNIEVVLLEKREYIGSVPSNLNFLFENLLHEDTNLFKGIVLPEVLMNMGIDLRLKTEVTKINVVTKTIEVKNESKNYKLSFDRLILAMGSEKFLISEPILNASVSDLITYKMPAEILKAHRVLKNSKHITIIGSGLIGLELASSLSHHLDKKITIIEQMSRPLFRYFDTTITDVLMKYKPENIQFLFNKTLKSTQRMQKQIKVTTFGEESFLTDSAVLALNPRPNITIIPKEIYLDADNSILVNDHMQTNCPDIYAIGDLVKIPFGPEIDRAYLPLISMAHRTARIAAFHITKHNTTISKPSQRTIATKIFNLFLASCGITYEESILLGIAVTEVTKTFNYYSPIYQKTDFLLKIKIIYDTTSHVLLGAQLITTEEKLVSLINIFTQFTADKKKIENLVNNEYYYAPLLSADQNFINEIFLEAVAHAK</sequence>
<evidence type="ECO:0000259" key="9">
    <source>
        <dbReference type="Pfam" id="PF07992"/>
    </source>
</evidence>
<keyword evidence="6" id="KW-0558">Oxidation</keyword>
<comment type="caution">
    <text evidence="10">The sequence shown here is derived from an EMBL/GenBank/DDBJ whole genome shotgun (WGS) entry which is preliminary data.</text>
</comment>
<dbReference type="PRINTS" id="PR00368">
    <property type="entry name" value="FADPNR"/>
</dbReference>
<keyword evidence="4" id="KW-0274">FAD</keyword>
<dbReference type="SUPFAM" id="SSF55424">
    <property type="entry name" value="FAD/NAD-linked reductases, dimerisation (C-terminal) domain"/>
    <property type="match status" value="1"/>
</dbReference>
<evidence type="ECO:0000256" key="7">
    <source>
        <dbReference type="ARBA" id="ARBA00023284"/>
    </source>
</evidence>
<evidence type="ECO:0000256" key="6">
    <source>
        <dbReference type="ARBA" id="ARBA00023097"/>
    </source>
</evidence>
<evidence type="ECO:0000256" key="5">
    <source>
        <dbReference type="ARBA" id="ARBA00023002"/>
    </source>
</evidence>
<dbReference type="Pfam" id="PF07992">
    <property type="entry name" value="Pyr_redox_2"/>
    <property type="match status" value="1"/>
</dbReference>
<comment type="cofactor">
    <cofactor evidence="1">
        <name>FAD</name>
        <dbReference type="ChEBI" id="CHEBI:57692"/>
    </cofactor>
</comment>
<proteinExistence type="inferred from homology"/>
<protein>
    <submittedName>
        <fullName evidence="10">FAD-dependent oxidoreductase</fullName>
    </submittedName>
</protein>
<evidence type="ECO:0000313" key="11">
    <source>
        <dbReference type="Proteomes" id="UP000664256"/>
    </source>
</evidence>
<dbReference type="InterPro" id="IPR023753">
    <property type="entry name" value="FAD/NAD-binding_dom"/>
</dbReference>
<keyword evidence="3" id="KW-0285">Flavoprotein</keyword>
<dbReference type="InterPro" id="IPR004099">
    <property type="entry name" value="Pyr_nucl-diS_OxRdtase_dimer"/>
</dbReference>
<dbReference type="Proteomes" id="UP000664256">
    <property type="component" value="Unassembled WGS sequence"/>
</dbReference>
<comment type="similarity">
    <text evidence="2">Belongs to the class-III pyridine nucleotide-disulfide oxidoreductase family.</text>
</comment>
<evidence type="ECO:0000313" key="10">
    <source>
        <dbReference type="EMBL" id="MBO0449544.1"/>
    </source>
</evidence>
<dbReference type="InterPro" id="IPR016156">
    <property type="entry name" value="FAD/NAD-linked_Rdtase_dimer_sf"/>
</dbReference>
<dbReference type="EMBL" id="JAFLVT010000009">
    <property type="protein sequence ID" value="MBO0449544.1"/>
    <property type="molecule type" value="Genomic_DNA"/>
</dbReference>
<reference evidence="10 11" key="1">
    <citation type="submission" date="2021-03" db="EMBL/GenBank/DDBJ databases">
        <title>Enterococcal diversity collection.</title>
        <authorList>
            <person name="Gilmore M.S."/>
            <person name="Schwartzman J."/>
            <person name="Van Tyne D."/>
            <person name="Martin M."/>
            <person name="Earl A.M."/>
            <person name="Manson A.L."/>
            <person name="Straub T."/>
            <person name="Salamzade R."/>
            <person name="Saavedra J."/>
            <person name="Lebreton F."/>
            <person name="Prichula J."/>
            <person name="Schaufler K."/>
            <person name="Gaca A."/>
            <person name="Sgardioli B."/>
            <person name="Wagenaar J."/>
            <person name="Strong T."/>
        </authorList>
    </citation>
    <scope>NUCLEOTIDE SEQUENCE [LARGE SCALE GENOMIC DNA]</scope>
    <source>
        <strain evidence="10 11">MJM12</strain>
    </source>
</reference>
<evidence type="ECO:0000256" key="4">
    <source>
        <dbReference type="ARBA" id="ARBA00022827"/>
    </source>
</evidence>
<evidence type="ECO:0000256" key="3">
    <source>
        <dbReference type="ARBA" id="ARBA00022630"/>
    </source>
</evidence>
<evidence type="ECO:0000256" key="1">
    <source>
        <dbReference type="ARBA" id="ARBA00001974"/>
    </source>
</evidence>
<dbReference type="RefSeq" id="WP_206903662.1">
    <property type="nucleotide sequence ID" value="NZ_JAFLVT010000009.1"/>
</dbReference>
<dbReference type="Gene3D" id="3.50.50.60">
    <property type="entry name" value="FAD/NAD(P)-binding domain"/>
    <property type="match status" value="2"/>
</dbReference>
<feature type="domain" description="Pyridine nucleotide-disulphide oxidoreductase dimerisation" evidence="8">
    <location>
        <begin position="331"/>
        <end position="433"/>
    </location>
</feature>
<accession>A0ABS3H7Y1</accession>